<name>A0A0M9EMM5_FUSLA</name>
<dbReference type="Gene3D" id="3.40.50.720">
    <property type="entry name" value="NAD(P)-binding Rossmann-like Domain"/>
    <property type="match status" value="1"/>
</dbReference>
<evidence type="ECO:0000313" key="6">
    <source>
        <dbReference type="Proteomes" id="UP000037904"/>
    </source>
</evidence>
<protein>
    <submittedName>
        <fullName evidence="5">Dehydrogenase</fullName>
    </submittedName>
</protein>
<feature type="region of interest" description="Disordered" evidence="3">
    <location>
        <begin position="302"/>
        <end position="326"/>
    </location>
</feature>
<dbReference type="CDD" id="cd08249">
    <property type="entry name" value="enoyl_reductase_like"/>
    <property type="match status" value="1"/>
</dbReference>
<proteinExistence type="inferred from homology"/>
<evidence type="ECO:0000259" key="4">
    <source>
        <dbReference type="SMART" id="SM00829"/>
    </source>
</evidence>
<dbReference type="Proteomes" id="UP000037904">
    <property type="component" value="Unassembled WGS sequence"/>
</dbReference>
<comment type="similarity">
    <text evidence="1">Belongs to the zinc-containing alcohol dehydrogenase family.</text>
</comment>
<reference evidence="5 6" key="1">
    <citation type="submission" date="2015-04" db="EMBL/GenBank/DDBJ databases">
        <title>The draft genome sequence of Fusarium langsethiae, a T-2/HT-2 mycotoxin producer.</title>
        <authorList>
            <person name="Lysoe E."/>
            <person name="Divon H.H."/>
            <person name="Terzi V."/>
            <person name="Orru L."/>
            <person name="Lamontanara A."/>
            <person name="Kolseth A.-K."/>
            <person name="Frandsen R.J."/>
            <person name="Nielsen K."/>
            <person name="Thrane U."/>
        </authorList>
    </citation>
    <scope>NUCLEOTIDE SEQUENCE [LARGE SCALE GENOMIC DNA]</scope>
    <source>
        <strain evidence="5 6">Fl201059</strain>
    </source>
</reference>
<dbReference type="PANTHER" id="PTHR45348">
    <property type="entry name" value="HYPOTHETICAL OXIDOREDUCTASE (EUROFUNG)"/>
    <property type="match status" value="1"/>
</dbReference>
<evidence type="ECO:0000256" key="2">
    <source>
        <dbReference type="ARBA" id="ARBA00023002"/>
    </source>
</evidence>
<accession>A0A0M9EMM5</accession>
<dbReference type="SUPFAM" id="SSF51735">
    <property type="entry name" value="NAD(P)-binding Rossmann-fold domains"/>
    <property type="match status" value="1"/>
</dbReference>
<dbReference type="PANTHER" id="PTHR45348:SF2">
    <property type="entry name" value="ZINC-TYPE ALCOHOL DEHYDROGENASE-LIKE PROTEIN C2E1P3.01"/>
    <property type="match status" value="1"/>
</dbReference>
<keyword evidence="6" id="KW-1185">Reference proteome</keyword>
<dbReference type="Pfam" id="PF08240">
    <property type="entry name" value="ADH_N"/>
    <property type="match status" value="1"/>
</dbReference>
<evidence type="ECO:0000313" key="5">
    <source>
        <dbReference type="EMBL" id="KPA36178.1"/>
    </source>
</evidence>
<dbReference type="SMART" id="SM00829">
    <property type="entry name" value="PKS_ER"/>
    <property type="match status" value="1"/>
</dbReference>
<dbReference type="SUPFAM" id="SSF50129">
    <property type="entry name" value="GroES-like"/>
    <property type="match status" value="1"/>
</dbReference>
<dbReference type="GO" id="GO:0016651">
    <property type="term" value="F:oxidoreductase activity, acting on NAD(P)H"/>
    <property type="evidence" value="ECO:0007669"/>
    <property type="project" value="InterPro"/>
</dbReference>
<dbReference type="EMBL" id="JXCE01000727">
    <property type="protein sequence ID" value="KPA36178.1"/>
    <property type="molecule type" value="Genomic_DNA"/>
</dbReference>
<keyword evidence="2" id="KW-0560">Oxidoreductase</keyword>
<dbReference type="InterPro" id="IPR013149">
    <property type="entry name" value="ADH-like_C"/>
</dbReference>
<dbReference type="InterPro" id="IPR011032">
    <property type="entry name" value="GroES-like_sf"/>
</dbReference>
<dbReference type="InterPro" id="IPR036291">
    <property type="entry name" value="NAD(P)-bd_dom_sf"/>
</dbReference>
<dbReference type="InterPro" id="IPR047122">
    <property type="entry name" value="Trans-enoyl_RdTase-like"/>
</dbReference>
<evidence type="ECO:0000256" key="3">
    <source>
        <dbReference type="SAM" id="MobiDB-lite"/>
    </source>
</evidence>
<dbReference type="InterPro" id="IPR013154">
    <property type="entry name" value="ADH-like_N"/>
</dbReference>
<feature type="domain" description="Enoyl reductase (ER)" evidence="4">
    <location>
        <begin position="28"/>
        <end position="330"/>
    </location>
</feature>
<organism evidence="5 6">
    <name type="scientific">Fusarium langsethiae</name>
    <dbReference type="NCBI Taxonomy" id="179993"/>
    <lineage>
        <taxon>Eukaryota</taxon>
        <taxon>Fungi</taxon>
        <taxon>Dikarya</taxon>
        <taxon>Ascomycota</taxon>
        <taxon>Pezizomycotina</taxon>
        <taxon>Sordariomycetes</taxon>
        <taxon>Hypocreomycetidae</taxon>
        <taxon>Hypocreales</taxon>
        <taxon>Nectriaceae</taxon>
        <taxon>Fusarium</taxon>
    </lineage>
</organism>
<dbReference type="InterPro" id="IPR020843">
    <property type="entry name" value="ER"/>
</dbReference>
<comment type="caution">
    <text evidence="5">The sequence shown here is derived from an EMBL/GenBank/DDBJ whole genome shotgun (WGS) entry which is preliminary data.</text>
</comment>
<gene>
    <name evidence="5" type="ORF">FLAG1_11071</name>
</gene>
<dbReference type="AlphaFoldDB" id="A0A0M9EMM5"/>
<evidence type="ECO:0000256" key="1">
    <source>
        <dbReference type="ARBA" id="ARBA00008072"/>
    </source>
</evidence>
<dbReference type="Gene3D" id="3.90.180.10">
    <property type="entry name" value="Medium-chain alcohol dehydrogenases, catalytic domain"/>
    <property type="match status" value="1"/>
</dbReference>
<dbReference type="Pfam" id="PF00107">
    <property type="entry name" value="ADH_zinc_N"/>
    <property type="match status" value="1"/>
</dbReference>
<sequence length="412" mass="44810">MAFLEHLRLQPMAELPSKQSILLLHEVGQRYQIQSNGEIPTPSHGDLLIEIHAIGLNPIDWKSATSTYGFGIPQLPCVNGREFVGRVVISENGHNGGWKLGDWVLGISTDYRDFKKAAFQEFAIVCAHNAIRIPPSIGNPLATAAVGVAYVTAALSLGVCLGVGFNQHRNADYHSLLQIAQEDPSILPLDVEPEVIPGIGHDCSPRPGDWIMIYGASSVTAQIAIQLSKLAGLKVIGVANLDKHRELLESLGTDTLINRNDLEAASQELDRLLPGKLRFAIDTVGSSTAEWCQNALIRSRTQTAGTTTTDREHSTGGSGDEESRQGHLVVFTGKPKTSHPEVKIHRVPVKLFHTHERIGTYLSGWLHELLEDSSIQLPRSEIIDGGLESINGALERLKNGDVSGSRLVIRTK</sequence>